<evidence type="ECO:0000256" key="2">
    <source>
        <dbReference type="SAM" id="Phobius"/>
    </source>
</evidence>
<keyword evidence="2" id="KW-0472">Membrane</keyword>
<name>A0A9W8LGD8_9FUNG</name>
<feature type="region of interest" description="Disordered" evidence="1">
    <location>
        <begin position="121"/>
        <end position="146"/>
    </location>
</feature>
<accession>A0A9W8LGD8</accession>
<dbReference type="EMBL" id="JANBUL010000205">
    <property type="protein sequence ID" value="KAJ2778877.1"/>
    <property type="molecule type" value="Genomic_DNA"/>
</dbReference>
<evidence type="ECO:0000313" key="3">
    <source>
        <dbReference type="EMBL" id="KAJ2778877.1"/>
    </source>
</evidence>
<protein>
    <submittedName>
        <fullName evidence="3">Uncharacterized protein</fullName>
    </submittedName>
</protein>
<feature type="compositionally biased region" description="Low complexity" evidence="1">
    <location>
        <begin position="172"/>
        <end position="181"/>
    </location>
</feature>
<organism evidence="3 4">
    <name type="scientific">Coemansia javaensis</name>
    <dbReference type="NCBI Taxonomy" id="2761396"/>
    <lineage>
        <taxon>Eukaryota</taxon>
        <taxon>Fungi</taxon>
        <taxon>Fungi incertae sedis</taxon>
        <taxon>Zoopagomycota</taxon>
        <taxon>Kickxellomycotina</taxon>
        <taxon>Kickxellomycetes</taxon>
        <taxon>Kickxellales</taxon>
        <taxon>Kickxellaceae</taxon>
        <taxon>Coemansia</taxon>
    </lineage>
</organism>
<proteinExistence type="predicted"/>
<evidence type="ECO:0000313" key="4">
    <source>
        <dbReference type="Proteomes" id="UP001140217"/>
    </source>
</evidence>
<keyword evidence="4" id="KW-1185">Reference proteome</keyword>
<keyword evidence="2" id="KW-0812">Transmembrane</keyword>
<feature type="region of interest" description="Disordered" evidence="1">
    <location>
        <begin position="161"/>
        <end position="195"/>
    </location>
</feature>
<gene>
    <name evidence="3" type="ORF">H4R18_004337</name>
</gene>
<sequence length="304" mass="31979">MSGHVHMVEYDGQHRPPQQPQPQQQRQWQAPWGGPSRPVPQPEPRYQQQQSWIAHQQMVPVPMGDVRQGAGPGAAAYDEVAAGGRYNSAYHPYDSALAPYADPAQAPGQSSHPHKGLVVLTDLPRGAGGEDPSDYSSPYSSGLRSVPSHQHLLEKQGAVRSPPSAYAPPAAPAAQHSARAPVMRDKSIRDRYTRRNAGGDSGMGECCGGCCGGCLHCACCSACSAACCCLGPIFTTILVILALVGIALALYFNWDKITKSGKPQAQTPEAPAHTGAAALVIRDAAAAAVGGRAGAWLRATLQHT</sequence>
<feature type="compositionally biased region" description="Basic and acidic residues" evidence="1">
    <location>
        <begin position="1"/>
        <end position="14"/>
    </location>
</feature>
<dbReference type="Proteomes" id="UP001140217">
    <property type="component" value="Unassembled WGS sequence"/>
</dbReference>
<dbReference type="AlphaFoldDB" id="A0A9W8LGD8"/>
<feature type="region of interest" description="Disordered" evidence="1">
    <location>
        <begin position="1"/>
        <end position="51"/>
    </location>
</feature>
<feature type="compositionally biased region" description="Basic and acidic residues" evidence="1">
    <location>
        <begin position="182"/>
        <end position="193"/>
    </location>
</feature>
<keyword evidence="2" id="KW-1133">Transmembrane helix</keyword>
<comment type="caution">
    <text evidence="3">The sequence shown here is derived from an EMBL/GenBank/DDBJ whole genome shotgun (WGS) entry which is preliminary data.</text>
</comment>
<reference evidence="3" key="1">
    <citation type="submission" date="2022-07" db="EMBL/GenBank/DDBJ databases">
        <title>Phylogenomic reconstructions and comparative analyses of Kickxellomycotina fungi.</title>
        <authorList>
            <person name="Reynolds N.K."/>
            <person name="Stajich J.E."/>
            <person name="Barry K."/>
            <person name="Grigoriev I.V."/>
            <person name="Crous P."/>
            <person name="Smith M.E."/>
        </authorList>
    </citation>
    <scope>NUCLEOTIDE SEQUENCE</scope>
    <source>
        <strain evidence="3">NBRC 105414</strain>
    </source>
</reference>
<feature type="compositionally biased region" description="Low complexity" evidence="1">
    <location>
        <begin position="21"/>
        <end position="35"/>
    </location>
</feature>
<feature type="transmembrane region" description="Helical" evidence="2">
    <location>
        <begin position="230"/>
        <end position="252"/>
    </location>
</feature>
<evidence type="ECO:0000256" key="1">
    <source>
        <dbReference type="SAM" id="MobiDB-lite"/>
    </source>
</evidence>